<protein>
    <recommendedName>
        <fullName evidence="1">2EXR domain-containing protein</fullName>
    </recommendedName>
</protein>
<keyword evidence="3" id="KW-1185">Reference proteome</keyword>
<name>A0A8H7WAH7_9HELO</name>
<gene>
    <name evidence="2" type="ORF">IFR04_007205</name>
</gene>
<dbReference type="OrthoDB" id="3561261at2759"/>
<dbReference type="EMBL" id="JAFJYH010000101">
    <property type="protein sequence ID" value="KAG4419608.1"/>
    <property type="molecule type" value="Genomic_DNA"/>
</dbReference>
<evidence type="ECO:0000313" key="3">
    <source>
        <dbReference type="Proteomes" id="UP000664132"/>
    </source>
</evidence>
<reference evidence="2" key="1">
    <citation type="submission" date="2021-02" db="EMBL/GenBank/DDBJ databases">
        <title>Genome sequence Cadophora malorum strain M34.</title>
        <authorList>
            <person name="Stefanovic E."/>
            <person name="Vu D."/>
            <person name="Scully C."/>
            <person name="Dijksterhuis J."/>
            <person name="Roader J."/>
            <person name="Houbraken J."/>
        </authorList>
    </citation>
    <scope>NUCLEOTIDE SEQUENCE</scope>
    <source>
        <strain evidence="2">M34</strain>
    </source>
</reference>
<dbReference type="AlphaFoldDB" id="A0A8H7WAH7"/>
<sequence length="173" mass="20221">MDTQEELTTAETSRCAFGQLQESPAAMPRIETSCIQLLKDLELAVETPLPSEIYDELLYESTPVEPTRLIAYDDRCYDDNLPTAYIPDEWCISQRPWVYDTDGNPVVNSWQAHQLEWQEPLSLQRTFHGFCNLPQGLRDLIWKLYLPEPRILYCRLRKLRKTFHMTVSIVTQP</sequence>
<dbReference type="Pfam" id="PF20150">
    <property type="entry name" value="2EXR"/>
    <property type="match status" value="1"/>
</dbReference>
<accession>A0A8H7WAH7</accession>
<dbReference type="Proteomes" id="UP000664132">
    <property type="component" value="Unassembled WGS sequence"/>
</dbReference>
<evidence type="ECO:0000313" key="2">
    <source>
        <dbReference type="EMBL" id="KAG4419608.1"/>
    </source>
</evidence>
<organism evidence="2 3">
    <name type="scientific">Cadophora malorum</name>
    <dbReference type="NCBI Taxonomy" id="108018"/>
    <lineage>
        <taxon>Eukaryota</taxon>
        <taxon>Fungi</taxon>
        <taxon>Dikarya</taxon>
        <taxon>Ascomycota</taxon>
        <taxon>Pezizomycotina</taxon>
        <taxon>Leotiomycetes</taxon>
        <taxon>Helotiales</taxon>
        <taxon>Ploettnerulaceae</taxon>
        <taxon>Cadophora</taxon>
    </lineage>
</organism>
<comment type="caution">
    <text evidence="2">The sequence shown here is derived from an EMBL/GenBank/DDBJ whole genome shotgun (WGS) entry which is preliminary data.</text>
</comment>
<evidence type="ECO:0000259" key="1">
    <source>
        <dbReference type="Pfam" id="PF20150"/>
    </source>
</evidence>
<feature type="domain" description="2EXR" evidence="1">
    <location>
        <begin position="127"/>
        <end position="158"/>
    </location>
</feature>
<dbReference type="InterPro" id="IPR045518">
    <property type="entry name" value="2EXR"/>
</dbReference>
<proteinExistence type="predicted"/>